<accession>A0A0A6VC81</accession>
<dbReference type="Proteomes" id="UP000030588">
    <property type="component" value="Unassembled WGS sequence"/>
</dbReference>
<name>A0A0A6VC81_9BACI</name>
<dbReference type="EMBL" id="JRUN01000030">
    <property type="protein sequence ID" value="KHD85186.1"/>
    <property type="molecule type" value="Genomic_DNA"/>
</dbReference>
<protein>
    <submittedName>
        <fullName evidence="2">CGEA protein</fullName>
    </submittedName>
</protein>
<dbReference type="AlphaFoldDB" id="A0A0A6VC81"/>
<sequence length="79" mass="7951">MSGGTVPPNEGTCAVFSQLTPGTTVTVTTTSGSMIGPATFVSFDAATGIVTLREQSSVSPPVVETIQLSCTNIESVTQG</sequence>
<keyword evidence="4" id="KW-1185">Reference proteome</keyword>
<reference evidence="2 4" key="2">
    <citation type="submission" date="2020-02" db="EMBL/GenBank/DDBJ databases">
        <authorList>
            <person name="Feng H."/>
        </authorList>
    </citation>
    <scope>NUCLEOTIDE SEQUENCE [LARGE SCALE GENOMIC DNA]</scope>
    <source>
        <strain evidence="2 4">Gsoil 114</strain>
    </source>
</reference>
<evidence type="ECO:0000313" key="1">
    <source>
        <dbReference type="EMBL" id="KHD85186.1"/>
    </source>
</evidence>
<evidence type="ECO:0000313" key="3">
    <source>
        <dbReference type="Proteomes" id="UP000030588"/>
    </source>
</evidence>
<reference evidence="2 4" key="3">
    <citation type="submission" date="2020-03" db="EMBL/GenBank/DDBJ databases">
        <title>Bacillus aquiflavi sp. nov., isolated from yellow water of strong flavor Chinese baijiu in Yibin region of China.</title>
        <authorList>
            <person name="Xie J."/>
        </authorList>
    </citation>
    <scope>NUCLEOTIDE SEQUENCE [LARGE SCALE GENOMIC DNA]</scope>
    <source>
        <strain evidence="2 4">Gsoil 114</strain>
    </source>
</reference>
<comment type="caution">
    <text evidence="1">The sequence shown here is derived from an EMBL/GenBank/DDBJ whole genome shotgun (WGS) entry which is preliminary data.</text>
</comment>
<gene>
    <name evidence="2" type="ORF">G4D61_02360</name>
    <name evidence="1" type="ORF">NG54_10890</name>
</gene>
<organism evidence="1 3">
    <name type="scientific">Heyndrickxia ginsengihumi</name>
    <dbReference type="NCBI Taxonomy" id="363870"/>
    <lineage>
        <taxon>Bacteria</taxon>
        <taxon>Bacillati</taxon>
        <taxon>Bacillota</taxon>
        <taxon>Bacilli</taxon>
        <taxon>Bacillales</taxon>
        <taxon>Bacillaceae</taxon>
        <taxon>Heyndrickxia</taxon>
    </lineage>
</organism>
<evidence type="ECO:0000313" key="4">
    <source>
        <dbReference type="Proteomes" id="UP000476934"/>
    </source>
</evidence>
<evidence type="ECO:0000313" key="2">
    <source>
        <dbReference type="EMBL" id="NEY18810.1"/>
    </source>
</evidence>
<reference evidence="1 3" key="1">
    <citation type="submission" date="2014-10" db="EMBL/GenBank/DDBJ databases">
        <title>Draft genome of phytase producing Bacillus ginsengihumi strain M2.11.</title>
        <authorList>
            <person name="Toymentseva A."/>
            <person name="Boulygina E.A."/>
            <person name="Kazakov S.V."/>
            <person name="Kayumov I."/>
            <person name="Suleimanova A.D."/>
            <person name="Mardanova A.M."/>
            <person name="Maria S.N."/>
            <person name="Sergey M.Y."/>
            <person name="Sharipova M.R."/>
        </authorList>
    </citation>
    <scope>NUCLEOTIDE SEQUENCE [LARGE SCALE GENOMIC DNA]</scope>
    <source>
        <strain evidence="1 3">M2.11</strain>
    </source>
</reference>
<dbReference type="EMBL" id="JAAIWK010000002">
    <property type="protein sequence ID" value="NEY18810.1"/>
    <property type="molecule type" value="Genomic_DNA"/>
</dbReference>
<dbReference type="Proteomes" id="UP000476934">
    <property type="component" value="Unassembled WGS sequence"/>
</dbReference>
<proteinExistence type="predicted"/>
<dbReference type="OrthoDB" id="2884748at2"/>
<dbReference type="STRING" id="363870.NG54_10890"/>